<dbReference type="EMBL" id="CP009335">
    <property type="protein sequence ID" value="AJG76462.1"/>
    <property type="molecule type" value="Genomic_DNA"/>
</dbReference>
<evidence type="ECO:0000259" key="2">
    <source>
        <dbReference type="Pfam" id="PF00561"/>
    </source>
</evidence>
<gene>
    <name evidence="3" type="ORF">BF38_104</name>
    <name evidence="4" type="ORF">FOC89_08290</name>
</gene>
<dbReference type="RefSeq" id="WP_000819817.1">
    <property type="nucleotide sequence ID" value="NZ_CP009335.1"/>
</dbReference>
<feature type="domain" description="AB hydrolase-1" evidence="2">
    <location>
        <begin position="203"/>
        <end position="271"/>
    </location>
</feature>
<proteinExistence type="predicted"/>
<dbReference type="EMBL" id="CP053980">
    <property type="protein sequence ID" value="QKH24000.1"/>
    <property type="molecule type" value="Genomic_DNA"/>
</dbReference>
<dbReference type="InterPro" id="IPR000073">
    <property type="entry name" value="AB_hydrolase_1"/>
</dbReference>
<evidence type="ECO:0000313" key="5">
    <source>
        <dbReference type="Proteomes" id="UP000031876"/>
    </source>
</evidence>
<dbReference type="AlphaFoldDB" id="A0A0B5NSR9"/>
<keyword evidence="4" id="KW-0378">Hydrolase</keyword>
<evidence type="ECO:0000256" key="1">
    <source>
        <dbReference type="SAM" id="SignalP"/>
    </source>
</evidence>
<sequence>MKRFSYFMVGCLTLTLLVGCSAAEKPVEQVKQVKNTLTAKLATEEKMIEIDGQTIYFKKIGNEKLPLLMIHGFGGSSDGFRKIYSDLAKDHTIISVDALGFGRSSKPMDFYYSFPTHANLYYKLMKQLGYDSFAILGHSMGGEISLNLTYLYPEAVTHLILTDATGGAHTLVNKQGSPKPQLSTDLHTVSAIADYDESKVKFKRNDEEHYNKMKLWPRRLQINANEIQQPTLIIWGRNDSSVSWKEGETYHQFLKNSTFHIIEKGYHAPFRQEPQEFVGYVKEFFKNNPIQAEK</sequence>
<dbReference type="GO" id="GO:0016787">
    <property type="term" value="F:hydrolase activity"/>
    <property type="evidence" value="ECO:0007669"/>
    <property type="project" value="UniProtKB-KW"/>
</dbReference>
<accession>A0A0B5NSR9</accession>
<dbReference type="Proteomes" id="UP000031876">
    <property type="component" value="Chromosome"/>
</dbReference>
<dbReference type="PANTHER" id="PTHR43798">
    <property type="entry name" value="MONOACYLGLYCEROL LIPASE"/>
    <property type="match status" value="1"/>
</dbReference>
<dbReference type="InterPro" id="IPR029058">
    <property type="entry name" value="AB_hydrolase_fold"/>
</dbReference>
<dbReference type="Gene3D" id="3.40.50.1820">
    <property type="entry name" value="alpha/beta hydrolase"/>
    <property type="match status" value="1"/>
</dbReference>
<name>A0A0B5NSR9_BACTU</name>
<dbReference type="Proteomes" id="UP000501107">
    <property type="component" value="Chromosome"/>
</dbReference>
<dbReference type="SUPFAM" id="SSF53474">
    <property type="entry name" value="alpha/beta-Hydrolases"/>
    <property type="match status" value="1"/>
</dbReference>
<evidence type="ECO:0000313" key="6">
    <source>
        <dbReference type="Proteomes" id="UP000501107"/>
    </source>
</evidence>
<dbReference type="PANTHER" id="PTHR43798:SF28">
    <property type="entry name" value="AB HYDROLASE-1 DOMAIN-CONTAINING PROTEIN"/>
    <property type="match status" value="1"/>
</dbReference>
<feature type="chain" id="PRO_5030004365" evidence="1">
    <location>
        <begin position="23"/>
        <end position="294"/>
    </location>
</feature>
<reference evidence="4 6" key="2">
    <citation type="submission" date="2020-05" db="EMBL/GenBank/DDBJ databases">
        <title>FDA dAtabase for Regulatory Grade micrObial Sequences (FDA-ARGOS): Supporting development and validation of Infectious Disease Dx tests.</title>
        <authorList>
            <person name="Nelson B."/>
            <person name="Plummer A."/>
            <person name="Tallon L."/>
            <person name="Sadzewicz L."/>
            <person name="Zhao X."/>
            <person name="Vavikolanu K."/>
            <person name="Mehta A."/>
            <person name="Aluvathingal J."/>
            <person name="Nadendla S."/>
            <person name="Myers T."/>
            <person name="Yan Y."/>
            <person name="Sichtig H."/>
        </authorList>
    </citation>
    <scope>NUCLEOTIDE SEQUENCE [LARGE SCALE GENOMIC DNA]</scope>
    <source>
        <strain evidence="4 6">FDAARGOS_795</strain>
    </source>
</reference>
<dbReference type="GO" id="GO:0016020">
    <property type="term" value="C:membrane"/>
    <property type="evidence" value="ECO:0007669"/>
    <property type="project" value="TreeGrafter"/>
</dbReference>
<dbReference type="PRINTS" id="PR00111">
    <property type="entry name" value="ABHYDROLASE"/>
</dbReference>
<protein>
    <submittedName>
        <fullName evidence="4">Alpha/beta hydrolase</fullName>
    </submittedName>
    <submittedName>
        <fullName evidence="3">PGAP1-like family protein</fullName>
    </submittedName>
</protein>
<evidence type="ECO:0000313" key="3">
    <source>
        <dbReference type="EMBL" id="AJG76462.1"/>
    </source>
</evidence>
<evidence type="ECO:0000313" key="4">
    <source>
        <dbReference type="EMBL" id="QKH24000.1"/>
    </source>
</evidence>
<dbReference type="Pfam" id="PF00561">
    <property type="entry name" value="Abhydrolase_1"/>
    <property type="match status" value="2"/>
</dbReference>
<feature type="domain" description="AB hydrolase-1" evidence="2">
    <location>
        <begin position="66"/>
        <end position="176"/>
    </location>
</feature>
<keyword evidence="1" id="KW-0732">Signal</keyword>
<dbReference type="KEGG" id="btw:BF38_104"/>
<feature type="signal peptide" evidence="1">
    <location>
        <begin position="1"/>
        <end position="22"/>
    </location>
</feature>
<dbReference type="PROSITE" id="PS51257">
    <property type="entry name" value="PROKAR_LIPOPROTEIN"/>
    <property type="match status" value="1"/>
</dbReference>
<reference evidence="3 5" key="1">
    <citation type="journal article" date="2015" name="Genome Announc.">
        <title>Complete genome sequences for 35 biothreat assay-relevant bacillus species.</title>
        <authorList>
            <person name="Johnson S.L."/>
            <person name="Daligault H.E."/>
            <person name="Davenport K.W."/>
            <person name="Jaissle J."/>
            <person name="Frey K.G."/>
            <person name="Ladner J.T."/>
            <person name="Broomall S.M."/>
            <person name="Bishop-Lilly K.A."/>
            <person name="Bruce D.C."/>
            <person name="Gibbons H.S."/>
            <person name="Coyne S.R."/>
            <person name="Lo C.C."/>
            <person name="Meincke L."/>
            <person name="Munk A.C."/>
            <person name="Koroleva G.I."/>
            <person name="Rosenzweig C.N."/>
            <person name="Palacios G.F."/>
            <person name="Redden C.L."/>
            <person name="Minogue T.D."/>
            <person name="Chain P.S."/>
        </authorList>
    </citation>
    <scope>NUCLEOTIDE SEQUENCE [LARGE SCALE GENOMIC DNA]</scope>
    <source>
        <strain evidence="3 5">HD1011</strain>
    </source>
</reference>
<organism evidence="4 6">
    <name type="scientific">Bacillus thuringiensis</name>
    <dbReference type="NCBI Taxonomy" id="1428"/>
    <lineage>
        <taxon>Bacteria</taxon>
        <taxon>Bacillati</taxon>
        <taxon>Bacillota</taxon>
        <taxon>Bacilli</taxon>
        <taxon>Bacillales</taxon>
        <taxon>Bacillaceae</taxon>
        <taxon>Bacillus</taxon>
        <taxon>Bacillus cereus group</taxon>
    </lineage>
</organism>
<dbReference type="InterPro" id="IPR050266">
    <property type="entry name" value="AB_hydrolase_sf"/>
</dbReference>